<evidence type="ECO:0000259" key="5">
    <source>
        <dbReference type="PROSITE" id="PS00624"/>
    </source>
</evidence>
<dbReference type="SUPFAM" id="SSF51905">
    <property type="entry name" value="FAD/NAD(P)-binding domain"/>
    <property type="match status" value="1"/>
</dbReference>
<feature type="chain" id="PRO_5005191021" description="Glucose-methanol-choline oxidoreductase N-terminal domain-containing protein" evidence="4">
    <location>
        <begin position="25"/>
        <end position="797"/>
    </location>
</feature>
<dbReference type="Gene3D" id="3.30.410.40">
    <property type="match status" value="1"/>
</dbReference>
<dbReference type="Proteomes" id="UP000041254">
    <property type="component" value="Unassembled WGS sequence"/>
</dbReference>
<dbReference type="PROSITE" id="PS00624">
    <property type="entry name" value="GMC_OXRED_2"/>
    <property type="match status" value="1"/>
</dbReference>
<reference evidence="6 7" key="1">
    <citation type="submission" date="2014-11" db="EMBL/GenBank/DDBJ databases">
        <authorList>
            <person name="Zhu J."/>
            <person name="Qi W."/>
            <person name="Song R."/>
        </authorList>
    </citation>
    <scope>NUCLEOTIDE SEQUENCE [LARGE SCALE GENOMIC DNA]</scope>
</reference>
<proteinExistence type="predicted"/>
<dbReference type="STRING" id="1169540.A0A0G4H7D8"/>
<dbReference type="InterPro" id="IPR000172">
    <property type="entry name" value="GMC_OxRdtase_N"/>
</dbReference>
<evidence type="ECO:0000256" key="3">
    <source>
        <dbReference type="ARBA" id="ARBA00023002"/>
    </source>
</evidence>
<feature type="domain" description="Glucose-methanol-choline oxidoreductase N-terminal" evidence="5">
    <location>
        <begin position="316"/>
        <end position="330"/>
    </location>
</feature>
<dbReference type="GO" id="GO:0050660">
    <property type="term" value="F:flavin adenine dinucleotide binding"/>
    <property type="evidence" value="ECO:0007669"/>
    <property type="project" value="InterPro"/>
</dbReference>
<keyword evidence="1" id="KW-0285">Flavoprotein</keyword>
<name>A0A0G4H7D8_VITBC</name>
<dbReference type="InterPro" id="IPR036188">
    <property type="entry name" value="FAD/NAD-bd_sf"/>
</dbReference>
<dbReference type="Pfam" id="PF05199">
    <property type="entry name" value="GMC_oxred_C"/>
    <property type="match status" value="1"/>
</dbReference>
<protein>
    <recommendedName>
        <fullName evidence="5">Glucose-methanol-choline oxidoreductase N-terminal domain-containing protein</fullName>
    </recommendedName>
</protein>
<dbReference type="PANTHER" id="PTHR45968:SF3">
    <property type="entry name" value="OS04G0573100 PROTEIN"/>
    <property type="match status" value="1"/>
</dbReference>
<dbReference type="EMBL" id="CDMY01001045">
    <property type="protein sequence ID" value="CEM39660.1"/>
    <property type="molecule type" value="Genomic_DNA"/>
</dbReference>
<dbReference type="GO" id="GO:0016614">
    <property type="term" value="F:oxidoreductase activity, acting on CH-OH group of donors"/>
    <property type="evidence" value="ECO:0007669"/>
    <property type="project" value="InterPro"/>
</dbReference>
<dbReference type="InParanoid" id="A0A0G4H7D8"/>
<dbReference type="GO" id="GO:0046593">
    <property type="term" value="F:mandelonitrile lyase activity"/>
    <property type="evidence" value="ECO:0007669"/>
    <property type="project" value="UniProtKB-EC"/>
</dbReference>
<accession>A0A0G4H7D8</accession>
<dbReference type="InterPro" id="IPR051871">
    <property type="entry name" value="GMC_Oxidoreductase-Related"/>
</dbReference>
<dbReference type="OMA" id="CPFARTM"/>
<dbReference type="Pfam" id="PF00732">
    <property type="entry name" value="GMC_oxred_N"/>
    <property type="match status" value="1"/>
</dbReference>
<evidence type="ECO:0000313" key="7">
    <source>
        <dbReference type="Proteomes" id="UP000041254"/>
    </source>
</evidence>
<evidence type="ECO:0000256" key="1">
    <source>
        <dbReference type="ARBA" id="ARBA00022630"/>
    </source>
</evidence>
<evidence type="ECO:0000256" key="4">
    <source>
        <dbReference type="SAM" id="SignalP"/>
    </source>
</evidence>
<sequence>MMAAFNYFTASLALILTAFTTAQGQNHHDKHAFHSPKLYDYIVVGGGAAGMPLAYTLAEDGDAHVLVLERGGRREENQETTTIEGWGTGLLNNDITEEVITMEGVVSHLGRVLSGGTALSAGVYIEEEPRYFDALRTEGADLDQGLVDDAYVWVREQVATPMDFAEPYGSAWAKSNEEVGYSPLVGTRAQLIEGSWNTLSLFLNDDGVMASTRERLASDVLAQGMLSKRKNVPNGLEIKTRVTVIRVEFDTSYKGKPRATCVQFVKSPNEAKRIDSRVSSLSLEDKYDDTEEEAEHKQEVMRACIRPAGEIFLSAGAVNTPVVLMKSGVGPRDAVEKAMKGRGEKGGMVLEISELGKNLHDRNWTPLATFFDAPLPEPDGFKITSVQVGGVSRVGEGCSGSSGKRLDFNIFDSSPDCGWAASEEFSGGKSIESLVFATRLILPPYLRSSPEADLLVRVLQKCSSGFDESPLCLPLIPTITCIQKLVAMISFPSVPKGRGYVTINEKGEPIVSGGYNNDPDGEDLHVAVEGLKRMIRMIGTSNFDGILQKNGPLACPFLVFNSFLSLLLIGARNVPGADSDELLDTAAVIRSVQPDYPTHPPSMWEFLGDAPADKRRALEEAPLPDLVKQELDVVRQLRPDGLDEWRGVQSELATFLTGGLKSIADLLSAPDDDKAEGDVGCGVWQPCTEEYLEEVQLRRARRFAIFPPLPIDMSRSGLETYVKAHGSSLWHFAGSAPMGTVVDNDFRVYGIDNLAICDASVLPQVTRMNPQGTVMMLGRYAGVLRKQERKKKQHYGL</sequence>
<evidence type="ECO:0000313" key="6">
    <source>
        <dbReference type="EMBL" id="CEM39660.1"/>
    </source>
</evidence>
<dbReference type="AlphaFoldDB" id="A0A0G4H7D8"/>
<dbReference type="PANTHER" id="PTHR45968">
    <property type="entry name" value="OSJNBA0019K04.7 PROTEIN"/>
    <property type="match status" value="1"/>
</dbReference>
<dbReference type="InterPro" id="IPR007867">
    <property type="entry name" value="GMC_OxRtase_C"/>
</dbReference>
<dbReference type="Gene3D" id="3.50.50.60">
    <property type="entry name" value="FAD/NAD(P)-binding domain"/>
    <property type="match status" value="3"/>
</dbReference>
<gene>
    <name evidence="6" type="ORF">Vbra_19711</name>
</gene>
<dbReference type="InterPro" id="IPR003953">
    <property type="entry name" value="FAD-dep_OxRdtase_2_FAD-bd"/>
</dbReference>
<feature type="signal peptide" evidence="4">
    <location>
        <begin position="1"/>
        <end position="24"/>
    </location>
</feature>
<dbReference type="OrthoDB" id="269227at2759"/>
<keyword evidence="3" id="KW-0560">Oxidoreductase</keyword>
<keyword evidence="2 4" id="KW-0732">Signal</keyword>
<dbReference type="Pfam" id="PF00890">
    <property type="entry name" value="FAD_binding_2"/>
    <property type="match status" value="1"/>
</dbReference>
<organism evidence="6 7">
    <name type="scientific">Vitrella brassicaformis (strain CCMP3155)</name>
    <dbReference type="NCBI Taxonomy" id="1169540"/>
    <lineage>
        <taxon>Eukaryota</taxon>
        <taxon>Sar</taxon>
        <taxon>Alveolata</taxon>
        <taxon>Colpodellida</taxon>
        <taxon>Vitrellaceae</taxon>
        <taxon>Vitrella</taxon>
    </lineage>
</organism>
<evidence type="ECO:0000256" key="2">
    <source>
        <dbReference type="ARBA" id="ARBA00022729"/>
    </source>
</evidence>
<dbReference type="VEuPathDB" id="CryptoDB:Vbra_19711"/>
<dbReference type="PhylomeDB" id="A0A0G4H7D8"/>
<keyword evidence="7" id="KW-1185">Reference proteome</keyword>